<gene>
    <name evidence="1" type="ORF">SAMN04488241_11150</name>
</gene>
<protein>
    <submittedName>
        <fullName evidence="1">Uncharacterized protein</fullName>
    </submittedName>
</protein>
<evidence type="ECO:0000313" key="1">
    <source>
        <dbReference type="EMBL" id="SFP92773.1"/>
    </source>
</evidence>
<organism evidence="1 2">
    <name type="scientific">Sphingomonas rubra</name>
    <dbReference type="NCBI Taxonomy" id="634430"/>
    <lineage>
        <taxon>Bacteria</taxon>
        <taxon>Pseudomonadati</taxon>
        <taxon>Pseudomonadota</taxon>
        <taxon>Alphaproteobacteria</taxon>
        <taxon>Sphingomonadales</taxon>
        <taxon>Sphingomonadaceae</taxon>
        <taxon>Sphingomonas</taxon>
    </lineage>
</organism>
<proteinExistence type="predicted"/>
<evidence type="ECO:0000313" key="2">
    <source>
        <dbReference type="Proteomes" id="UP000199586"/>
    </source>
</evidence>
<dbReference type="Proteomes" id="UP000199586">
    <property type="component" value="Unassembled WGS sequence"/>
</dbReference>
<sequence>MDVSTTPVAERIARVLAGQRISANAGGAATHASAEIDRAWPDYLPDALAVLRTLREPDQAMAAAGDVAVWEAMVLVAIRAAKPKTVVL</sequence>
<name>A0A1I5UBU5_9SPHN</name>
<dbReference type="RefSeq" id="WP_093334195.1">
    <property type="nucleotide sequence ID" value="NZ_FOXP01000011.1"/>
</dbReference>
<dbReference type="AlphaFoldDB" id="A0A1I5UBU5"/>
<accession>A0A1I5UBU5</accession>
<dbReference type="OrthoDB" id="7450571at2"/>
<keyword evidence="2" id="KW-1185">Reference proteome</keyword>
<dbReference type="EMBL" id="FOXP01000011">
    <property type="protein sequence ID" value="SFP92773.1"/>
    <property type="molecule type" value="Genomic_DNA"/>
</dbReference>
<reference evidence="1 2" key="1">
    <citation type="submission" date="2016-10" db="EMBL/GenBank/DDBJ databases">
        <authorList>
            <person name="de Groot N.N."/>
        </authorList>
    </citation>
    <scope>NUCLEOTIDE SEQUENCE [LARGE SCALE GENOMIC DNA]</scope>
    <source>
        <strain evidence="1 2">CGMCC 1.9113</strain>
    </source>
</reference>